<dbReference type="Proteomes" id="UP000461585">
    <property type="component" value="Unassembled WGS sequence"/>
</dbReference>
<evidence type="ECO:0000313" key="1">
    <source>
        <dbReference type="EMBL" id="NDL68505.1"/>
    </source>
</evidence>
<organism evidence="1 2">
    <name type="scientific">Anaerotalea alkaliphila</name>
    <dbReference type="NCBI Taxonomy" id="2662126"/>
    <lineage>
        <taxon>Bacteria</taxon>
        <taxon>Bacillati</taxon>
        <taxon>Bacillota</taxon>
        <taxon>Clostridia</taxon>
        <taxon>Eubacteriales</taxon>
        <taxon>Anaerotalea</taxon>
    </lineage>
</organism>
<name>A0A7X5HXN1_9FIRM</name>
<gene>
    <name evidence="1" type="ORF">GXN74_12235</name>
</gene>
<comment type="caution">
    <text evidence="1">The sequence shown here is derived from an EMBL/GenBank/DDBJ whole genome shotgun (WGS) entry which is preliminary data.</text>
</comment>
<proteinExistence type="predicted"/>
<dbReference type="EMBL" id="JAAEEH010000042">
    <property type="protein sequence ID" value="NDL68505.1"/>
    <property type="molecule type" value="Genomic_DNA"/>
</dbReference>
<dbReference type="AlphaFoldDB" id="A0A7X5HXN1"/>
<evidence type="ECO:0000313" key="2">
    <source>
        <dbReference type="Proteomes" id="UP000461585"/>
    </source>
</evidence>
<protein>
    <submittedName>
        <fullName evidence="1">Uncharacterized protein</fullName>
    </submittedName>
</protein>
<dbReference type="RefSeq" id="WP_162371230.1">
    <property type="nucleotide sequence ID" value="NZ_JAAEEH010000042.1"/>
</dbReference>
<reference evidence="1 2" key="1">
    <citation type="submission" date="2020-01" db="EMBL/GenBank/DDBJ databases">
        <title>Anaeroalcalibacter tamaniensis gen. nov., sp. nov., moderately halophilic strictly anaerobic fermenter bacterium from mud volcano of Taman peninsula.</title>
        <authorList>
            <person name="Frolova A."/>
            <person name="Merkel A.Y."/>
            <person name="Slobodkin A.I."/>
        </authorList>
    </citation>
    <scope>NUCLEOTIDE SEQUENCE [LARGE SCALE GENOMIC DNA]</scope>
    <source>
        <strain evidence="1 2">F-3ap</strain>
    </source>
</reference>
<accession>A0A7X5HXN1</accession>
<sequence length="61" mass="6931">MTRFDYIKSLDAAGMAEELRKIQIMDAAHCDGSCNPDIDKVTCTHEEELACVARWLQEDIE</sequence>
<keyword evidence="2" id="KW-1185">Reference proteome</keyword>